<dbReference type="PANTHER" id="PTHR48475">
    <property type="entry name" value="RIBONUCLEASE H"/>
    <property type="match status" value="1"/>
</dbReference>
<protein>
    <submittedName>
        <fullName evidence="1">Uncharacterized protein</fullName>
    </submittedName>
</protein>
<dbReference type="SUPFAM" id="SSF53098">
    <property type="entry name" value="Ribonuclease H-like"/>
    <property type="match status" value="1"/>
</dbReference>
<dbReference type="GO" id="GO:0003676">
    <property type="term" value="F:nucleic acid binding"/>
    <property type="evidence" value="ECO:0007669"/>
    <property type="project" value="InterPro"/>
</dbReference>
<organism evidence="1 2">
    <name type="scientific">Taxus chinensis</name>
    <name type="common">Chinese yew</name>
    <name type="synonym">Taxus wallichiana var. chinensis</name>
    <dbReference type="NCBI Taxonomy" id="29808"/>
    <lineage>
        <taxon>Eukaryota</taxon>
        <taxon>Viridiplantae</taxon>
        <taxon>Streptophyta</taxon>
        <taxon>Embryophyta</taxon>
        <taxon>Tracheophyta</taxon>
        <taxon>Spermatophyta</taxon>
        <taxon>Pinopsida</taxon>
        <taxon>Pinidae</taxon>
        <taxon>Conifers II</taxon>
        <taxon>Cupressales</taxon>
        <taxon>Taxaceae</taxon>
        <taxon>Taxus</taxon>
    </lineage>
</organism>
<gene>
    <name evidence="1" type="ORF">KI387_003344</name>
</gene>
<name>A0AA38LP80_TAXCH</name>
<feature type="non-terminal residue" evidence="1">
    <location>
        <position position="127"/>
    </location>
</feature>
<evidence type="ECO:0000313" key="1">
    <source>
        <dbReference type="EMBL" id="KAH9331236.1"/>
    </source>
</evidence>
<evidence type="ECO:0000313" key="2">
    <source>
        <dbReference type="Proteomes" id="UP000824469"/>
    </source>
</evidence>
<dbReference type="PANTHER" id="PTHR48475:SF1">
    <property type="entry name" value="RNASE H TYPE-1 DOMAIN-CONTAINING PROTEIN"/>
    <property type="match status" value="1"/>
</dbReference>
<dbReference type="Gene3D" id="3.30.420.10">
    <property type="entry name" value="Ribonuclease H-like superfamily/Ribonuclease H"/>
    <property type="match status" value="1"/>
</dbReference>
<keyword evidence="2" id="KW-1185">Reference proteome</keyword>
<accession>A0AA38LP80</accession>
<proteinExistence type="predicted"/>
<sequence>AESSNKNLVTIIRKLVDENQRMWHKSLYDALWADRITPKRSLGMSPFQVLYGTDAELPISVELPALRLARAIEDETFQNSLEKRIMYLAELEEKRVRVVDRITEHQNQVKRLFDKKAKQRDFQVGDL</sequence>
<feature type="non-terminal residue" evidence="1">
    <location>
        <position position="1"/>
    </location>
</feature>
<dbReference type="InterPro" id="IPR036397">
    <property type="entry name" value="RNaseH_sf"/>
</dbReference>
<dbReference type="InterPro" id="IPR012337">
    <property type="entry name" value="RNaseH-like_sf"/>
</dbReference>
<reference evidence="1 2" key="1">
    <citation type="journal article" date="2021" name="Nat. Plants">
        <title>The Taxus genome provides insights into paclitaxel biosynthesis.</title>
        <authorList>
            <person name="Xiong X."/>
            <person name="Gou J."/>
            <person name="Liao Q."/>
            <person name="Li Y."/>
            <person name="Zhou Q."/>
            <person name="Bi G."/>
            <person name="Li C."/>
            <person name="Du R."/>
            <person name="Wang X."/>
            <person name="Sun T."/>
            <person name="Guo L."/>
            <person name="Liang H."/>
            <person name="Lu P."/>
            <person name="Wu Y."/>
            <person name="Zhang Z."/>
            <person name="Ro D.K."/>
            <person name="Shang Y."/>
            <person name="Huang S."/>
            <person name="Yan J."/>
        </authorList>
    </citation>
    <scope>NUCLEOTIDE SEQUENCE [LARGE SCALE GENOMIC DNA]</scope>
    <source>
        <strain evidence="1">Ta-2019</strain>
    </source>
</reference>
<comment type="caution">
    <text evidence="1">The sequence shown here is derived from an EMBL/GenBank/DDBJ whole genome shotgun (WGS) entry which is preliminary data.</text>
</comment>
<dbReference type="EMBL" id="JAHRHJ020000001">
    <property type="protein sequence ID" value="KAH9331236.1"/>
    <property type="molecule type" value="Genomic_DNA"/>
</dbReference>
<dbReference type="AlphaFoldDB" id="A0AA38LP80"/>
<dbReference type="Proteomes" id="UP000824469">
    <property type="component" value="Unassembled WGS sequence"/>
</dbReference>